<dbReference type="AlphaFoldDB" id="A0A0A8YBQ9"/>
<organism evidence="2">
    <name type="scientific">Arundo donax</name>
    <name type="common">Giant reed</name>
    <name type="synonym">Donax arundinaceus</name>
    <dbReference type="NCBI Taxonomy" id="35708"/>
    <lineage>
        <taxon>Eukaryota</taxon>
        <taxon>Viridiplantae</taxon>
        <taxon>Streptophyta</taxon>
        <taxon>Embryophyta</taxon>
        <taxon>Tracheophyta</taxon>
        <taxon>Spermatophyta</taxon>
        <taxon>Magnoliopsida</taxon>
        <taxon>Liliopsida</taxon>
        <taxon>Poales</taxon>
        <taxon>Poaceae</taxon>
        <taxon>PACMAD clade</taxon>
        <taxon>Arundinoideae</taxon>
        <taxon>Arundineae</taxon>
        <taxon>Arundo</taxon>
    </lineage>
</organism>
<evidence type="ECO:0000256" key="1">
    <source>
        <dbReference type="SAM" id="Phobius"/>
    </source>
</evidence>
<protein>
    <submittedName>
        <fullName evidence="2">Uncharacterized protein</fullName>
    </submittedName>
</protein>
<proteinExistence type="predicted"/>
<sequence length="54" mass="6253">MEWSPVLVQLYHVARLRTRSCKMIEPYILSHPGLHTWHHLVSILLGFLFAVALA</sequence>
<evidence type="ECO:0000313" key="2">
    <source>
        <dbReference type="EMBL" id="JAD22890.1"/>
    </source>
</evidence>
<reference evidence="2" key="1">
    <citation type="submission" date="2014-09" db="EMBL/GenBank/DDBJ databases">
        <authorList>
            <person name="Magalhaes I.L.F."/>
            <person name="Oliveira U."/>
            <person name="Santos F.R."/>
            <person name="Vidigal T.H.D.A."/>
            <person name="Brescovit A.D."/>
            <person name="Santos A.J."/>
        </authorList>
    </citation>
    <scope>NUCLEOTIDE SEQUENCE</scope>
    <source>
        <tissue evidence="2">Shoot tissue taken approximately 20 cm above the soil surface</tissue>
    </source>
</reference>
<feature type="transmembrane region" description="Helical" evidence="1">
    <location>
        <begin position="36"/>
        <end position="53"/>
    </location>
</feature>
<reference evidence="2" key="2">
    <citation type="journal article" date="2015" name="Data Brief">
        <title>Shoot transcriptome of the giant reed, Arundo donax.</title>
        <authorList>
            <person name="Barrero R.A."/>
            <person name="Guerrero F.D."/>
            <person name="Moolhuijzen P."/>
            <person name="Goolsby J.A."/>
            <person name="Tidwell J."/>
            <person name="Bellgard S.E."/>
            <person name="Bellgard M.I."/>
        </authorList>
    </citation>
    <scope>NUCLEOTIDE SEQUENCE</scope>
    <source>
        <tissue evidence="2">Shoot tissue taken approximately 20 cm above the soil surface</tissue>
    </source>
</reference>
<name>A0A0A8YBQ9_ARUDO</name>
<accession>A0A0A8YBQ9</accession>
<keyword evidence="1" id="KW-0812">Transmembrane</keyword>
<keyword evidence="1" id="KW-0472">Membrane</keyword>
<keyword evidence="1" id="KW-1133">Transmembrane helix</keyword>
<dbReference type="EMBL" id="GBRH01275005">
    <property type="protein sequence ID" value="JAD22890.1"/>
    <property type="molecule type" value="Transcribed_RNA"/>
</dbReference>